<feature type="region of interest" description="Disordered" evidence="1">
    <location>
        <begin position="48"/>
        <end position="78"/>
    </location>
</feature>
<protein>
    <submittedName>
        <fullName evidence="2">Uncharacterized protein</fullName>
    </submittedName>
</protein>
<evidence type="ECO:0000256" key="1">
    <source>
        <dbReference type="SAM" id="MobiDB-lite"/>
    </source>
</evidence>
<dbReference type="KEGG" id="dat:HRM2_26450"/>
<dbReference type="EMBL" id="CP001087">
    <property type="protein sequence ID" value="ACN15739.1"/>
    <property type="molecule type" value="Genomic_DNA"/>
</dbReference>
<name>C0QI03_DESAH</name>
<evidence type="ECO:0000313" key="2">
    <source>
        <dbReference type="EMBL" id="ACN15739.1"/>
    </source>
</evidence>
<reference evidence="2 3" key="1">
    <citation type="journal article" date="2009" name="Environ. Microbiol.">
        <title>Genome sequence of Desulfobacterium autotrophicum HRM2, a marine sulfate reducer oxidizing organic carbon completely to carbon dioxide.</title>
        <authorList>
            <person name="Strittmatter A.W."/>
            <person name="Liesegang H."/>
            <person name="Rabus R."/>
            <person name="Decker I."/>
            <person name="Amann J."/>
            <person name="Andres S."/>
            <person name="Henne A."/>
            <person name="Fricke W.F."/>
            <person name="Martinez-Arias R."/>
            <person name="Bartels D."/>
            <person name="Goesmann A."/>
            <person name="Krause L."/>
            <person name="Puehler A."/>
            <person name="Klenk H.P."/>
            <person name="Richter M."/>
            <person name="Schuler M."/>
            <person name="Gloeckner F.O."/>
            <person name="Meyerdierks A."/>
            <person name="Gottschalk G."/>
            <person name="Amann R."/>
        </authorList>
    </citation>
    <scope>NUCLEOTIDE SEQUENCE [LARGE SCALE GENOMIC DNA]</scope>
    <source>
        <strain evidence="3">ATCC 43914 / DSM 3382 / HRM2</strain>
    </source>
</reference>
<proteinExistence type="predicted"/>
<dbReference type="HOGENOM" id="CLU_2616203_0_0_7"/>
<dbReference type="AlphaFoldDB" id="C0QI03"/>
<sequence length="78" mass="8627">MAVAMVDAAQSKFPNLKGCSFDKGFYSPENKKALKDNFTLLVLPKKGSETKLNLKKKQPRSSGDPRENTRQLSPPSTD</sequence>
<dbReference type="Proteomes" id="UP000000442">
    <property type="component" value="Chromosome"/>
</dbReference>
<organism evidence="2 3">
    <name type="scientific">Desulforapulum autotrophicum (strain ATCC 43914 / DSM 3382 / VKM B-1955 / HRM2)</name>
    <name type="common">Desulfobacterium autotrophicum</name>
    <dbReference type="NCBI Taxonomy" id="177437"/>
    <lineage>
        <taxon>Bacteria</taxon>
        <taxon>Pseudomonadati</taxon>
        <taxon>Thermodesulfobacteriota</taxon>
        <taxon>Desulfobacteria</taxon>
        <taxon>Desulfobacterales</taxon>
        <taxon>Desulfobacteraceae</taxon>
        <taxon>Desulforapulum</taxon>
    </lineage>
</organism>
<gene>
    <name evidence="2" type="ordered locus">HRM2_26450</name>
</gene>
<evidence type="ECO:0000313" key="3">
    <source>
        <dbReference type="Proteomes" id="UP000000442"/>
    </source>
</evidence>
<keyword evidence="3" id="KW-1185">Reference proteome</keyword>
<accession>C0QI03</accession>